<evidence type="ECO:0000313" key="2">
    <source>
        <dbReference type="EMBL" id="AWU77820.1"/>
    </source>
</evidence>
<keyword evidence="1" id="KW-0812">Transmembrane</keyword>
<keyword evidence="1" id="KW-1133">Transmembrane helix</keyword>
<dbReference type="GeneID" id="40385649"/>
<proteinExistence type="predicted"/>
<name>A0A2U9R8Q6_PICKU</name>
<keyword evidence="1" id="KW-0472">Membrane</keyword>
<dbReference type="Proteomes" id="UP000249293">
    <property type="component" value="Chromosome 4"/>
</dbReference>
<evidence type="ECO:0000313" key="3">
    <source>
        <dbReference type="Proteomes" id="UP000249293"/>
    </source>
</evidence>
<evidence type="ECO:0000256" key="1">
    <source>
        <dbReference type="SAM" id="Phobius"/>
    </source>
</evidence>
<dbReference type="KEGG" id="pkz:C5L36_0D05465"/>
<dbReference type="VEuPathDB" id="FungiDB:C5L36_0D05465"/>
<reference evidence="2 3" key="1">
    <citation type="submission" date="2018-06" db="EMBL/GenBank/DDBJ databases">
        <title>Population genomics shows no distinction between pathogenic Candida krusei and environmental Pichia kudriavzevii: One species, four names.</title>
        <authorList>
            <person name="Douglass A.P."/>
            <person name="Offei B."/>
            <person name="Braun-Galleani S."/>
            <person name="Coughlan A.Y."/>
            <person name="Martos A."/>
            <person name="Ortiz-Merino R.A."/>
            <person name="Byrne K.P."/>
            <person name="Wolfe K.H."/>
        </authorList>
    </citation>
    <scope>NUCLEOTIDE SEQUENCE [LARGE SCALE GENOMIC DNA]</scope>
    <source>
        <strain evidence="2 3">CBS573</strain>
    </source>
</reference>
<dbReference type="AlphaFoldDB" id="A0A2U9R8Q6"/>
<dbReference type="EMBL" id="CP028776">
    <property type="protein sequence ID" value="AWU77820.1"/>
    <property type="molecule type" value="Genomic_DNA"/>
</dbReference>
<sequence>MLNARIQSSKRIALVYLSVAMTIPFLMPIKHTITHKDDQSIGYFGVGGAFRI</sequence>
<gene>
    <name evidence="2" type="ORF">C5L36_0D05465</name>
</gene>
<keyword evidence="3" id="KW-1185">Reference proteome</keyword>
<dbReference type="OrthoDB" id="10494229at2759"/>
<feature type="transmembrane region" description="Helical" evidence="1">
    <location>
        <begin position="12"/>
        <end position="29"/>
    </location>
</feature>
<organism evidence="2 3">
    <name type="scientific">Pichia kudriavzevii</name>
    <name type="common">Yeast</name>
    <name type="synonym">Issatchenkia orientalis</name>
    <dbReference type="NCBI Taxonomy" id="4909"/>
    <lineage>
        <taxon>Eukaryota</taxon>
        <taxon>Fungi</taxon>
        <taxon>Dikarya</taxon>
        <taxon>Ascomycota</taxon>
        <taxon>Saccharomycotina</taxon>
        <taxon>Pichiomycetes</taxon>
        <taxon>Pichiales</taxon>
        <taxon>Pichiaceae</taxon>
        <taxon>Pichia</taxon>
    </lineage>
</organism>
<accession>A0A2U9R8Q6</accession>
<protein>
    <submittedName>
        <fullName evidence="2">Uncharacterized protein</fullName>
    </submittedName>
</protein>
<dbReference type="RefSeq" id="XP_029323297.1">
    <property type="nucleotide sequence ID" value="XM_029467437.1"/>
</dbReference>